<name>A0A1D4PWH7_9STAP</name>
<keyword evidence="1" id="KW-0812">Transmembrane</keyword>
<evidence type="ECO:0000313" key="2">
    <source>
        <dbReference type="EMBL" id="SCT27319.1"/>
    </source>
</evidence>
<dbReference type="AlphaFoldDB" id="A0A1D4PWH7"/>
<keyword evidence="1" id="KW-0472">Membrane</keyword>
<reference evidence="2 4" key="2">
    <citation type="submission" date="2016-09" db="EMBL/GenBank/DDBJ databases">
        <authorList>
            <consortium name="Pathogen Informatics"/>
            <person name="Sun Q."/>
            <person name="Inoue M."/>
        </authorList>
    </citation>
    <scope>NUCLEOTIDE SEQUENCE [LARGE SCALE GENOMIC DNA]</scope>
    <source>
        <strain evidence="2 4">82C</strain>
    </source>
</reference>
<sequence length="52" mass="6018">MKLYLLLMSLIITITILLALHTEDIFISFVTCMYLSMGALVLSKKFKLKEHE</sequence>
<dbReference type="Proteomes" id="UP000095768">
    <property type="component" value="Unassembled WGS sequence"/>
</dbReference>
<proteinExistence type="predicted"/>
<dbReference type="EMBL" id="FMPG01000013">
    <property type="protein sequence ID" value="SCT34618.1"/>
    <property type="molecule type" value="Genomic_DNA"/>
</dbReference>
<evidence type="ECO:0000256" key="1">
    <source>
        <dbReference type="SAM" id="Phobius"/>
    </source>
</evidence>
<dbReference type="EMBL" id="FMPI01000017">
    <property type="protein sequence ID" value="SCT27319.1"/>
    <property type="molecule type" value="Genomic_DNA"/>
</dbReference>
<keyword evidence="4" id="KW-1185">Reference proteome</keyword>
<reference evidence="3 5" key="1">
    <citation type="submission" date="2016-09" db="EMBL/GenBank/DDBJ databases">
        <authorList>
            <consortium name="Pathogen Informatics"/>
        </authorList>
    </citation>
    <scope>NUCLEOTIDE SEQUENCE [LARGE SCALE GENOMIC DNA]</scope>
    <source>
        <strain evidence="3 5">82B</strain>
    </source>
</reference>
<evidence type="ECO:0000313" key="4">
    <source>
        <dbReference type="Proteomes" id="UP000095412"/>
    </source>
</evidence>
<dbReference type="Proteomes" id="UP000095412">
    <property type="component" value="Unassembled WGS sequence"/>
</dbReference>
<organism evidence="3 5">
    <name type="scientific">Staphylococcus caeli</name>
    <dbReference type="NCBI Taxonomy" id="2201815"/>
    <lineage>
        <taxon>Bacteria</taxon>
        <taxon>Bacillati</taxon>
        <taxon>Bacillota</taxon>
        <taxon>Bacilli</taxon>
        <taxon>Bacillales</taxon>
        <taxon>Staphylococcaceae</taxon>
        <taxon>Staphylococcus</taxon>
    </lineage>
</organism>
<gene>
    <name evidence="3" type="ORF">SAMEA2297795_02306</name>
    <name evidence="2" type="ORF">SAMEA2297796_02061</name>
</gene>
<feature type="transmembrane region" description="Helical" evidence="1">
    <location>
        <begin position="25"/>
        <end position="42"/>
    </location>
</feature>
<evidence type="ECO:0000313" key="5">
    <source>
        <dbReference type="Proteomes" id="UP000095768"/>
    </source>
</evidence>
<evidence type="ECO:0000313" key="3">
    <source>
        <dbReference type="EMBL" id="SCT34618.1"/>
    </source>
</evidence>
<accession>A0A1D4PWH7</accession>
<protein>
    <submittedName>
        <fullName evidence="3">Uncharacterized protein</fullName>
    </submittedName>
</protein>
<keyword evidence="1" id="KW-1133">Transmembrane helix</keyword>